<sequence>MIRNRLAVLLAERELKISRVAEETNIARSTLTSISQNDSKMIQLETINELCNYLRITPCDFFEYAPLDITYLWEVTNKELNYQPYNFNILIKMEVKEGTNTVSFYAHSYFPHPDVSDPKYEAIKADIIISIYIDGEYGLNDFVTNVYEKLTIGFKRTVDENLVNIVQTEFQKYLKSNLEIIDKFNGNSIKVCVKTDFETTYFNLKKRDLIKK</sequence>
<reference evidence="2 3" key="1">
    <citation type="submission" date="2012-12" db="EMBL/GenBank/DDBJ databases">
        <title>The Genome Sequence of Bacillus cereus VD184.</title>
        <authorList>
            <consortium name="The Broad Institute Genome Sequencing Platform"/>
            <consortium name="The Broad Institute Genome Sequencing Center for Infectious Disease"/>
            <person name="Feldgarden M."/>
            <person name="Van der Auwera G.A."/>
            <person name="Mahillon J."/>
            <person name="Duprez V."/>
            <person name="Timmery S."/>
            <person name="Mattelet C."/>
            <person name="Dierick K."/>
            <person name="Sun M."/>
            <person name="Yu Z."/>
            <person name="Zhu L."/>
            <person name="Hu X."/>
            <person name="Shank E.B."/>
            <person name="Swiecicka I."/>
            <person name="Hansen B.M."/>
            <person name="Andrup L."/>
            <person name="Walker B."/>
            <person name="Young S.K."/>
            <person name="Zeng Q."/>
            <person name="Gargeya S."/>
            <person name="Fitzgerald M."/>
            <person name="Haas B."/>
            <person name="Abouelleil A."/>
            <person name="Alvarado L."/>
            <person name="Arachchi H.M."/>
            <person name="Berlin A.M."/>
            <person name="Chapman S.B."/>
            <person name="Dewar J."/>
            <person name="Goldberg J."/>
            <person name="Griggs A."/>
            <person name="Gujja S."/>
            <person name="Hansen M."/>
            <person name="Howarth C."/>
            <person name="Imamovic A."/>
            <person name="Larimer J."/>
            <person name="McCowan C."/>
            <person name="Murphy C."/>
            <person name="Neiman D."/>
            <person name="Pearson M."/>
            <person name="Priest M."/>
            <person name="Roberts A."/>
            <person name="Saif S."/>
            <person name="Shea T."/>
            <person name="Sisk P."/>
            <person name="Sykes S."/>
            <person name="Wortman J."/>
            <person name="Nusbaum C."/>
            <person name="Birren B."/>
        </authorList>
    </citation>
    <scope>NUCLEOTIDE SEQUENCE [LARGE SCALE GENOMIC DNA]</scope>
    <source>
        <strain evidence="2 3">VD184</strain>
    </source>
</reference>
<dbReference type="InterPro" id="IPR010982">
    <property type="entry name" value="Lambda_DNA-bd_dom_sf"/>
</dbReference>
<feature type="domain" description="HTH cro/C1-type" evidence="1">
    <location>
        <begin position="6"/>
        <end position="61"/>
    </location>
</feature>
<dbReference type="EMBL" id="AHFK01000001">
    <property type="protein sequence ID" value="EOQ22607.1"/>
    <property type="molecule type" value="Genomic_DNA"/>
</dbReference>
<dbReference type="CDD" id="cd00093">
    <property type="entry name" value="HTH_XRE"/>
    <property type="match status" value="1"/>
</dbReference>
<organism evidence="2 3">
    <name type="scientific">Bacillus cereus VD184</name>
    <dbReference type="NCBI Taxonomy" id="1053242"/>
    <lineage>
        <taxon>Bacteria</taxon>
        <taxon>Bacillati</taxon>
        <taxon>Bacillota</taxon>
        <taxon>Bacilli</taxon>
        <taxon>Bacillales</taxon>
        <taxon>Bacillaceae</taxon>
        <taxon>Bacillus</taxon>
        <taxon>Bacillus cereus group</taxon>
    </lineage>
</organism>
<dbReference type="GO" id="GO:0003677">
    <property type="term" value="F:DNA binding"/>
    <property type="evidence" value="ECO:0007669"/>
    <property type="project" value="InterPro"/>
</dbReference>
<dbReference type="Pfam" id="PF13443">
    <property type="entry name" value="HTH_26"/>
    <property type="match status" value="1"/>
</dbReference>
<dbReference type="SUPFAM" id="SSF47413">
    <property type="entry name" value="lambda repressor-like DNA-binding domains"/>
    <property type="match status" value="1"/>
</dbReference>
<evidence type="ECO:0000313" key="2">
    <source>
        <dbReference type="EMBL" id="EOQ22607.1"/>
    </source>
</evidence>
<comment type="caution">
    <text evidence="2">The sequence shown here is derived from an EMBL/GenBank/DDBJ whole genome shotgun (WGS) entry which is preliminary data.</text>
</comment>
<dbReference type="Gene3D" id="1.10.260.40">
    <property type="entry name" value="lambda repressor-like DNA-binding domains"/>
    <property type="match status" value="1"/>
</dbReference>
<dbReference type="InterPro" id="IPR001387">
    <property type="entry name" value="Cro/C1-type_HTH"/>
</dbReference>
<name>A0A9W5RCR3_BACCE</name>
<dbReference type="PROSITE" id="PS50943">
    <property type="entry name" value="HTH_CROC1"/>
    <property type="match status" value="1"/>
</dbReference>
<dbReference type="Proteomes" id="UP000014028">
    <property type="component" value="Unassembled WGS sequence"/>
</dbReference>
<gene>
    <name evidence="2" type="ORF">IKC_06371</name>
</gene>
<dbReference type="RefSeq" id="WP_016121492.1">
    <property type="nucleotide sequence ID" value="NZ_KB976817.1"/>
</dbReference>
<dbReference type="SMART" id="SM00530">
    <property type="entry name" value="HTH_XRE"/>
    <property type="match status" value="1"/>
</dbReference>
<accession>A0A9W5RCR3</accession>
<proteinExistence type="predicted"/>
<evidence type="ECO:0000313" key="3">
    <source>
        <dbReference type="Proteomes" id="UP000014028"/>
    </source>
</evidence>
<evidence type="ECO:0000259" key="1">
    <source>
        <dbReference type="PROSITE" id="PS50943"/>
    </source>
</evidence>
<protein>
    <recommendedName>
        <fullName evidence="1">HTH cro/C1-type domain-containing protein</fullName>
    </recommendedName>
</protein>
<dbReference type="AlphaFoldDB" id="A0A9W5RCR3"/>